<keyword evidence="1" id="KW-0547">Nucleotide-binding</keyword>
<dbReference type="CDD" id="cd04171">
    <property type="entry name" value="SelB"/>
    <property type="match status" value="1"/>
</dbReference>
<dbReference type="PROSITE" id="PS51722">
    <property type="entry name" value="G_TR_2"/>
    <property type="match status" value="1"/>
</dbReference>
<sequence>MHVVATAGHVDHGKSTLVRALTGMEPDRLEEERRRGLTIELGHVWTTLPSGERLAFVDVPGHERFLATMLAGAGPAPAVMFVVAADGGWMPQSEEHLVALEALGVRHGLLVVTRADLADPAPAARTARDRLAAGGLAGVETLAVSGRTGQGLDELRRALDRLVAALPPADPAAPVRLWIDRAFTVRGSGTVVTGTLPAGTVTAGDELLLDDTPARVRALECLKEPVTSVNGVARVALNLRLQGPAERGTALVTPGAWTRTDLVDVRLSPAGRAVPAETTETTETTGSPERPGEDTSAGGGEEWGGRGPSGTADRASRLRLGNLHRTAARRADRPAPAGPAAAPARGRRAAAARSRPQPRRGTGAGRGPRARPPPARAAPPGSGQGTGGRTGRGRPGRGLAAPYPPAAARR</sequence>
<dbReference type="SUPFAM" id="SSF52540">
    <property type="entry name" value="P-loop containing nucleoside triphosphate hydrolases"/>
    <property type="match status" value="1"/>
</dbReference>
<dbReference type="InterPro" id="IPR000795">
    <property type="entry name" value="T_Tr_GTP-bd_dom"/>
</dbReference>
<feature type="domain" description="Tr-type G" evidence="3">
    <location>
        <begin position="1"/>
        <end position="169"/>
    </location>
</feature>
<dbReference type="PANTHER" id="PTHR43721:SF22">
    <property type="entry name" value="ELONGATION FACTOR TU, MITOCHONDRIAL"/>
    <property type="match status" value="1"/>
</dbReference>
<organism evidence="4 5">
    <name type="scientific">Streptosporangium longisporum</name>
    <dbReference type="NCBI Taxonomy" id="46187"/>
    <lineage>
        <taxon>Bacteria</taxon>
        <taxon>Bacillati</taxon>
        <taxon>Actinomycetota</taxon>
        <taxon>Actinomycetes</taxon>
        <taxon>Streptosporangiales</taxon>
        <taxon>Streptosporangiaceae</taxon>
        <taxon>Streptosporangium</taxon>
    </lineage>
</organism>
<evidence type="ECO:0000256" key="2">
    <source>
        <dbReference type="SAM" id="MobiDB-lite"/>
    </source>
</evidence>
<gene>
    <name evidence="4" type="ORF">GCM10017559_80610</name>
</gene>
<feature type="compositionally biased region" description="Low complexity" evidence="2">
    <location>
        <begin position="351"/>
        <end position="361"/>
    </location>
</feature>
<reference evidence="5" key="1">
    <citation type="journal article" date="2019" name="Int. J. Syst. Evol. Microbiol.">
        <title>The Global Catalogue of Microorganisms (GCM) 10K type strain sequencing project: providing services to taxonomists for standard genome sequencing and annotation.</title>
        <authorList>
            <consortium name="The Broad Institute Genomics Platform"/>
            <consortium name="The Broad Institute Genome Sequencing Center for Infectious Disease"/>
            <person name="Wu L."/>
            <person name="Ma J."/>
        </authorList>
    </citation>
    <scope>NUCLEOTIDE SEQUENCE [LARGE SCALE GENOMIC DNA]</scope>
    <source>
        <strain evidence="5">JCM 3106</strain>
    </source>
</reference>
<dbReference type="InterPro" id="IPR009000">
    <property type="entry name" value="Transl_B-barrel_sf"/>
</dbReference>
<feature type="region of interest" description="Disordered" evidence="2">
    <location>
        <begin position="268"/>
        <end position="410"/>
    </location>
</feature>
<dbReference type="RefSeq" id="WP_344907270.1">
    <property type="nucleotide sequence ID" value="NZ_BAAAWD010000030.1"/>
</dbReference>
<protein>
    <recommendedName>
        <fullName evidence="3">Tr-type G domain-containing protein</fullName>
    </recommendedName>
</protein>
<name>A0ABP6LD21_9ACTN</name>
<evidence type="ECO:0000313" key="5">
    <source>
        <dbReference type="Proteomes" id="UP001499930"/>
    </source>
</evidence>
<feature type="compositionally biased region" description="Gly residues" evidence="2">
    <location>
        <begin position="297"/>
        <end position="308"/>
    </location>
</feature>
<evidence type="ECO:0000313" key="4">
    <source>
        <dbReference type="EMBL" id="GAA3040044.1"/>
    </source>
</evidence>
<dbReference type="Proteomes" id="UP001499930">
    <property type="component" value="Unassembled WGS sequence"/>
</dbReference>
<dbReference type="SUPFAM" id="SSF50447">
    <property type="entry name" value="Translation proteins"/>
    <property type="match status" value="1"/>
</dbReference>
<dbReference type="InterPro" id="IPR027417">
    <property type="entry name" value="P-loop_NTPase"/>
</dbReference>
<evidence type="ECO:0000256" key="1">
    <source>
        <dbReference type="ARBA" id="ARBA00023134"/>
    </source>
</evidence>
<proteinExistence type="predicted"/>
<dbReference type="EMBL" id="BAAAWD010000030">
    <property type="protein sequence ID" value="GAA3040044.1"/>
    <property type="molecule type" value="Genomic_DNA"/>
</dbReference>
<keyword evidence="5" id="KW-1185">Reference proteome</keyword>
<dbReference type="PANTHER" id="PTHR43721">
    <property type="entry name" value="ELONGATION FACTOR TU-RELATED"/>
    <property type="match status" value="1"/>
</dbReference>
<dbReference type="InterPro" id="IPR050055">
    <property type="entry name" value="EF-Tu_GTPase"/>
</dbReference>
<comment type="caution">
    <text evidence="4">The sequence shown here is derived from an EMBL/GenBank/DDBJ whole genome shotgun (WGS) entry which is preliminary data.</text>
</comment>
<accession>A0ABP6LD21</accession>
<dbReference type="Gene3D" id="2.40.30.10">
    <property type="entry name" value="Translation factors"/>
    <property type="match status" value="1"/>
</dbReference>
<feature type="compositionally biased region" description="Low complexity" evidence="2">
    <location>
        <begin position="334"/>
        <end position="344"/>
    </location>
</feature>
<dbReference type="Pfam" id="PF00009">
    <property type="entry name" value="GTP_EFTU"/>
    <property type="match status" value="1"/>
</dbReference>
<dbReference type="Gene3D" id="3.40.50.300">
    <property type="entry name" value="P-loop containing nucleotide triphosphate hydrolases"/>
    <property type="match status" value="1"/>
</dbReference>
<evidence type="ECO:0000259" key="3">
    <source>
        <dbReference type="PROSITE" id="PS51722"/>
    </source>
</evidence>
<keyword evidence="1" id="KW-0342">GTP-binding</keyword>